<sequence length="154" mass="16064">MHLQKSVKDILSGLIFLGFGAAFAFTALGYPMGTALRMGAGFFPFGLGLLLAGFGVAILIKGLLHRGIAEDLGPVPWRGAVLILGALIFFGACVRGLGLVPTLFVTVLVSALASRTLAPWAALALAAGMTLVCYVIFVRGLGVTVPLFGPWTRF</sequence>
<evidence type="ECO:0000256" key="1">
    <source>
        <dbReference type="SAM" id="Phobius"/>
    </source>
</evidence>
<evidence type="ECO:0000313" key="4">
    <source>
        <dbReference type="Proteomes" id="UP000613160"/>
    </source>
</evidence>
<reference evidence="3" key="2">
    <citation type="submission" date="2020-09" db="EMBL/GenBank/DDBJ databases">
        <authorList>
            <person name="Sun Q."/>
            <person name="Zhou Y."/>
        </authorList>
    </citation>
    <scope>NUCLEOTIDE SEQUENCE</scope>
    <source>
        <strain evidence="3">CGMCC 1.15493</strain>
    </source>
</reference>
<organism evidence="3 4">
    <name type="scientific">Aureimonas glaciei</name>
    <dbReference type="NCBI Taxonomy" id="1776957"/>
    <lineage>
        <taxon>Bacteria</taxon>
        <taxon>Pseudomonadati</taxon>
        <taxon>Pseudomonadota</taxon>
        <taxon>Alphaproteobacteria</taxon>
        <taxon>Hyphomicrobiales</taxon>
        <taxon>Aurantimonadaceae</taxon>
        <taxon>Aureimonas</taxon>
    </lineage>
</organism>
<dbReference type="AlphaFoldDB" id="A0A916V1R1"/>
<gene>
    <name evidence="3" type="ORF">GCM10011335_01280</name>
</gene>
<keyword evidence="4" id="KW-1185">Reference proteome</keyword>
<dbReference type="RefSeq" id="WP_244639751.1">
    <property type="nucleotide sequence ID" value="NZ_BMJJ01000001.1"/>
</dbReference>
<feature type="transmembrane region" description="Helical" evidence="1">
    <location>
        <begin position="12"/>
        <end position="30"/>
    </location>
</feature>
<protein>
    <submittedName>
        <fullName evidence="3">Membrane protein</fullName>
    </submittedName>
</protein>
<feature type="domain" description="DUF1468" evidence="2">
    <location>
        <begin position="11"/>
        <end position="146"/>
    </location>
</feature>
<keyword evidence="1" id="KW-1133">Transmembrane helix</keyword>
<reference evidence="3" key="1">
    <citation type="journal article" date="2014" name="Int. J. Syst. Evol. Microbiol.">
        <title>Complete genome sequence of Corynebacterium casei LMG S-19264T (=DSM 44701T), isolated from a smear-ripened cheese.</title>
        <authorList>
            <consortium name="US DOE Joint Genome Institute (JGI-PGF)"/>
            <person name="Walter F."/>
            <person name="Albersmeier A."/>
            <person name="Kalinowski J."/>
            <person name="Ruckert C."/>
        </authorList>
    </citation>
    <scope>NUCLEOTIDE SEQUENCE</scope>
    <source>
        <strain evidence="3">CGMCC 1.15493</strain>
    </source>
</reference>
<feature type="transmembrane region" description="Helical" evidence="1">
    <location>
        <begin position="117"/>
        <end position="137"/>
    </location>
</feature>
<feature type="transmembrane region" description="Helical" evidence="1">
    <location>
        <begin position="42"/>
        <end position="60"/>
    </location>
</feature>
<accession>A0A916V1R1</accession>
<evidence type="ECO:0000313" key="3">
    <source>
        <dbReference type="EMBL" id="GGD02354.1"/>
    </source>
</evidence>
<keyword evidence="1" id="KW-0812">Transmembrane</keyword>
<evidence type="ECO:0000259" key="2">
    <source>
        <dbReference type="Pfam" id="PF07331"/>
    </source>
</evidence>
<feature type="transmembrane region" description="Helical" evidence="1">
    <location>
        <begin position="81"/>
        <end position="111"/>
    </location>
</feature>
<dbReference type="Pfam" id="PF07331">
    <property type="entry name" value="TctB"/>
    <property type="match status" value="1"/>
</dbReference>
<keyword evidence="1" id="KW-0472">Membrane</keyword>
<proteinExistence type="predicted"/>
<dbReference type="Proteomes" id="UP000613160">
    <property type="component" value="Unassembled WGS sequence"/>
</dbReference>
<dbReference type="EMBL" id="BMJJ01000001">
    <property type="protein sequence ID" value="GGD02354.1"/>
    <property type="molecule type" value="Genomic_DNA"/>
</dbReference>
<dbReference type="InterPro" id="IPR009936">
    <property type="entry name" value="DUF1468"/>
</dbReference>
<comment type="caution">
    <text evidence="3">The sequence shown here is derived from an EMBL/GenBank/DDBJ whole genome shotgun (WGS) entry which is preliminary data.</text>
</comment>
<name>A0A916V1R1_9HYPH</name>